<evidence type="ECO:0000256" key="6">
    <source>
        <dbReference type="ARBA" id="ARBA00022801"/>
    </source>
</evidence>
<dbReference type="RefSeq" id="WP_138157628.1">
    <property type="nucleotide sequence ID" value="NZ_CP039381.1"/>
</dbReference>
<dbReference type="GO" id="GO:0016787">
    <property type="term" value="F:hydrolase activity"/>
    <property type="evidence" value="ECO:0007669"/>
    <property type="project" value="UniProtKB-KW"/>
</dbReference>
<dbReference type="InterPro" id="IPR033114">
    <property type="entry name" value="HNH_CAS9"/>
</dbReference>
<dbReference type="InterPro" id="IPR032237">
    <property type="entry name" value="Cas9_PI"/>
</dbReference>
<keyword evidence="9 13" id="KW-0051">Antiviral defense</keyword>
<evidence type="ECO:0000256" key="2">
    <source>
        <dbReference type="ARBA" id="ARBA00005244"/>
    </source>
</evidence>
<dbReference type="NCBIfam" id="TIGR01865">
    <property type="entry name" value="cas_Csn1"/>
    <property type="match status" value="1"/>
</dbReference>
<keyword evidence="16" id="KW-1185">Reference proteome</keyword>
<proteinExistence type="inferred from homology"/>
<dbReference type="InterPro" id="IPR032240">
    <property type="entry name" value="Cas9_REC"/>
</dbReference>
<evidence type="ECO:0000313" key="15">
    <source>
        <dbReference type="EMBL" id="QCT07634.1"/>
    </source>
</evidence>
<dbReference type="GO" id="GO:0003677">
    <property type="term" value="F:DNA binding"/>
    <property type="evidence" value="ECO:0007669"/>
    <property type="project" value="UniProtKB-UniRule"/>
</dbReference>
<comment type="domain">
    <text evidence="13">Has 2 endonuclease domains. The discontinuous RuvC-like domain cleaves the target DNA noncomplementary to crRNA while the HNH nuclease domain cleaves the target DNA complementary to crRNA.</text>
</comment>
<keyword evidence="7" id="KW-0460">Magnesium</keyword>
<dbReference type="InterPro" id="IPR032239">
    <property type="entry name" value="Cas9-BH"/>
</dbReference>
<dbReference type="EC" id="3.1.-.-" evidence="13"/>
<sequence>MKDYYVGFDIGTESVGWAVSDFYYNLCKFHGKSMWGYELFDECNTAVDRRTFRNSRKRIDRKKQRIAWLQMLFNEEISKVDIAFFQRLKESNLYLEDKSTNVPYAVFADKDYTDVDYHKNYPTIYHLRKELIESEDPHDVRLVYLALHHLIKNRGHFLFDNLNSDYDSDSSFDFLYDDLVTYLKEEMGIILECIDSSKVADILKDKSKSRSDKRKELSNYFQITKKYNPQEFEIITLLCGLKGTLSTIFSDKTLDEAEKNKIVFDNSFDENEDDYIAILQDRYELIEKVKAIYDWAVLADILNGESYISFAKVKTYEEHKNDLKMLKDYVKERCFDMYDEIFRVSSDIPNYTSYSGKYKEDGKTGVLPRKSKATQEEFCSYLLKSFKNFDHSGYEDMFLKIENNTFMPKIVVKDNGVIPMQVNEKEVKMILKNASKYLPFLSEKDCDGVTVIDKILMIFQFRIPYYVGPLNTHSDKSWLIRGKEKIYPWNFDKVVDVEKSAEAFITNLTSKCTYLFDKDVIPKNSILYSKFMVLNELNNLRLDGEKPDVQFKQDIFNDLFMHHKKVTRKSLVNYIKAKTGETPDITGIDGDFKTSMRSAIELSSYDLSLEEKEVIISSITIFGDDKKLLKKRLKKNFVDKLSNDDIKKISKLKYKDWGRFSKELLTEIYDFDENTGEVKDNIINSLWNTNDNFMELLGSKYNFQKSIESANKGIQQGNSIRKMVEALYVSPKIKRPIYQSLLIMKEIEKIQKSQPKKIFVEMTRSDGVKGDKGRKHSRKKRLEELYKNCKEDSGELWESLEKTPDNEFQQDKLYLYYTQFGKCMYTGESIDISDLFNKNIYDIDHIFPRSKVKDDSLDNRVLVKRTVNSHKDNDYPLDKSIRDKMKSFWYVLYSKELISKKKFERLTRSTSLTDSELSDFIARQLVETSQSTKAVANILKVLYPNTEIVYVKARYVSDIRNKQEYKMLKCRTVNDMHHAKDSYLNIVVGNVYNERFTHNKINFIKGLQTKKYSMNKMFSYDVKNAWIAEDNYSLNIVKKTMNKNNPIYRRYAFVQHGALFKVLPLKKGKGQAPLKGNSPLSDINKYGGYDKPTSSYFSYVEYEGKKGKKSRQLVPIDSYLRKEYEDNPIQYLTERLGLVNPKILIPVVKYNACIEIDGFRMNISSKSNGGKTIVYKSAMPLVLGYQGELYVRNITKLLESPEEHTITEFDGVSIDENIALFDTLVNKMCNTILKVKYSDMGKKINQKRDVFVSLDLRTQCFVLNEILKILHCNVLMGDLSKIGLAKKSGALTSNSVLTDIKNVKSIYLVNQSVTGLFENKIDLLNM</sequence>
<evidence type="ECO:0000256" key="13">
    <source>
        <dbReference type="HAMAP-Rule" id="MF_01480"/>
    </source>
</evidence>
<dbReference type="GO" id="GO:0003723">
    <property type="term" value="F:RNA binding"/>
    <property type="evidence" value="ECO:0007669"/>
    <property type="project" value="UniProtKB-UniRule"/>
</dbReference>
<evidence type="ECO:0000256" key="4">
    <source>
        <dbReference type="ARBA" id="ARBA00022723"/>
    </source>
</evidence>
<dbReference type="InterPro" id="IPR003615">
    <property type="entry name" value="HNH_nuc"/>
</dbReference>
<dbReference type="Pfam" id="PF16593">
    <property type="entry name" value="Cas9-BH"/>
    <property type="match status" value="1"/>
</dbReference>
<evidence type="ECO:0000313" key="16">
    <source>
        <dbReference type="Proteomes" id="UP000301475"/>
    </source>
</evidence>
<dbReference type="GO" id="GO:0043571">
    <property type="term" value="P:maintenance of CRISPR repeat elements"/>
    <property type="evidence" value="ECO:0007669"/>
    <property type="project" value="UniProtKB-UniRule"/>
</dbReference>
<name>A0A4P8XYN6_9FIRM</name>
<keyword evidence="4" id="KW-0479">Metal-binding</keyword>
<keyword evidence="5 13" id="KW-0255">Endonuclease</keyword>
<evidence type="ECO:0000256" key="10">
    <source>
        <dbReference type="ARBA" id="ARBA00023125"/>
    </source>
</evidence>
<dbReference type="Proteomes" id="UP000301475">
    <property type="component" value="Chromosome"/>
</dbReference>
<protein>
    <recommendedName>
        <fullName evidence="13">CRISPR-associated endonuclease Cas9</fullName>
        <ecNumber evidence="13">3.1.-.-</ecNumber>
    </recommendedName>
</protein>
<evidence type="ECO:0000256" key="12">
    <source>
        <dbReference type="ARBA" id="ARBA00046380"/>
    </source>
</evidence>
<dbReference type="KEGG" id="ruj:E5Z56_09825"/>
<keyword evidence="10 13" id="KW-0238">DNA-binding</keyword>
<dbReference type="GO" id="GO:0004519">
    <property type="term" value="F:endonuclease activity"/>
    <property type="evidence" value="ECO:0007669"/>
    <property type="project" value="UniProtKB-UniRule"/>
</dbReference>
<comment type="subunit">
    <text evidence="12 13">Monomer. Binds crRNA and tracrRNA.</text>
</comment>
<dbReference type="OrthoDB" id="9757607at2"/>
<evidence type="ECO:0000256" key="8">
    <source>
        <dbReference type="ARBA" id="ARBA00022884"/>
    </source>
</evidence>
<evidence type="ECO:0000256" key="5">
    <source>
        <dbReference type="ARBA" id="ARBA00022759"/>
    </source>
</evidence>
<comment type="similarity">
    <text evidence="2">Belongs to the CRISPR-associated protein Cas9 family. Subtype II-A subfamily.</text>
</comment>
<feature type="domain" description="HNH Cas9-type" evidence="14">
    <location>
        <begin position="771"/>
        <end position="925"/>
    </location>
</feature>
<dbReference type="Pfam" id="PF16592">
    <property type="entry name" value="Cas9_REC"/>
    <property type="match status" value="1"/>
</dbReference>
<dbReference type="InterPro" id="IPR028629">
    <property type="entry name" value="Cas9"/>
</dbReference>
<feature type="active site" description="Proton acceptor for HNH nuclease domain" evidence="13">
    <location>
        <position position="845"/>
    </location>
</feature>
<dbReference type="HAMAP" id="MF_01480">
    <property type="entry name" value="Cas9"/>
    <property type="match status" value="1"/>
</dbReference>
<keyword evidence="11" id="KW-0464">Manganese</keyword>
<reference evidence="15 16" key="1">
    <citation type="submission" date="2019-04" db="EMBL/GenBank/DDBJ databases">
        <authorList>
            <person name="Embree M."/>
            <person name="Gaffney J.R."/>
        </authorList>
    </citation>
    <scope>NUCLEOTIDE SEQUENCE [LARGE SCALE GENOMIC DNA]</scope>
    <source>
        <strain evidence="15 16">JE7A12</strain>
    </source>
</reference>
<dbReference type="Pfam" id="PF22702">
    <property type="entry name" value="Cas9_RuvC"/>
    <property type="match status" value="1"/>
</dbReference>
<dbReference type="InterPro" id="IPR055228">
    <property type="entry name" value="Cas9_RuvC"/>
</dbReference>
<gene>
    <name evidence="13 15" type="primary">cas9</name>
    <name evidence="15" type="ORF">E5Z56_09825</name>
</gene>
<organism evidence="15 16">
    <name type="scientific">Ruminococcus bovis</name>
    <dbReference type="NCBI Taxonomy" id="2564099"/>
    <lineage>
        <taxon>Bacteria</taxon>
        <taxon>Bacillati</taxon>
        <taxon>Bacillota</taxon>
        <taxon>Clostridia</taxon>
        <taxon>Eubacteriales</taxon>
        <taxon>Oscillospiraceae</taxon>
        <taxon>Ruminococcus</taxon>
    </lineage>
</organism>
<evidence type="ECO:0000256" key="9">
    <source>
        <dbReference type="ARBA" id="ARBA00023118"/>
    </source>
</evidence>
<evidence type="ECO:0000256" key="7">
    <source>
        <dbReference type="ARBA" id="ARBA00022842"/>
    </source>
</evidence>
<evidence type="ECO:0000256" key="3">
    <source>
        <dbReference type="ARBA" id="ARBA00022722"/>
    </source>
</evidence>
<keyword evidence="8 13" id="KW-0694">RNA-binding</keyword>
<dbReference type="GO" id="GO:0046872">
    <property type="term" value="F:metal ion binding"/>
    <property type="evidence" value="ECO:0007669"/>
    <property type="project" value="UniProtKB-UniRule"/>
</dbReference>
<comment type="cofactor">
    <cofactor evidence="1">
        <name>Mg(2+)</name>
        <dbReference type="ChEBI" id="CHEBI:18420"/>
    </cofactor>
</comment>
<dbReference type="EMBL" id="CP039381">
    <property type="protein sequence ID" value="QCT07634.1"/>
    <property type="molecule type" value="Genomic_DNA"/>
</dbReference>
<feature type="active site" description="For RuvC-like nuclease domain" evidence="13">
    <location>
        <position position="9"/>
    </location>
</feature>
<dbReference type="GO" id="GO:0051607">
    <property type="term" value="P:defense response to virus"/>
    <property type="evidence" value="ECO:0007669"/>
    <property type="project" value="UniProtKB-UniRule"/>
</dbReference>
<keyword evidence="6 13" id="KW-0378">Hydrolase</keyword>
<comment type="function">
    <text evidence="13">CRISPR (clustered regularly interspaced short palindromic repeat) is an adaptive immune system that provides protection against mobile genetic elements (viruses, transposable elements and conjugative plasmids). CRISPR clusters contain spacers, sequences complementary to antecedent mobile elements, and target invading nucleic acids. CRISPR clusters are transcribed and processed into CRISPR RNA (crRNA). In type II CRISPR systems correct processing of pre-crRNA requires a trans-encoded small RNA (tracrRNA), endogenous ribonuclease 3 (rnc) and this protein. The tracrRNA serves as a guide for ribonuclease 3-aided processing of pre-crRNA. Subsequently Cas9/crRNA/tracrRNA endonucleolytically cleaves linear or circular dsDNA target complementary to the spacer; Cas9 is inactive in the absence of the 2 guide RNAs (gRNA). Cas9 recognizes the protospacer adjacent motif (PAM) in the CRISPR repeat sequences to help distinguish self versus nonself, as targets within the bacterial CRISPR locus do not have PAMs. PAM recognition is also required for catalytic activity.</text>
</comment>
<comment type="caution">
    <text evidence="13">Lacks conserved residue(s) required for the propagation of feature annotation.</text>
</comment>
<evidence type="ECO:0000256" key="1">
    <source>
        <dbReference type="ARBA" id="ARBA00001946"/>
    </source>
</evidence>
<accession>A0A4P8XYN6</accession>
<dbReference type="Gene3D" id="1.10.30.50">
    <property type="match status" value="1"/>
</dbReference>
<dbReference type="Pfam" id="PF13395">
    <property type="entry name" value="HNH_4"/>
    <property type="match status" value="1"/>
</dbReference>
<comment type="similarity">
    <text evidence="13">Belongs to the CRISPR-associated Cas9 family.</text>
</comment>
<evidence type="ECO:0000259" key="14">
    <source>
        <dbReference type="PROSITE" id="PS51749"/>
    </source>
</evidence>
<keyword evidence="3 13" id="KW-0540">Nuclease</keyword>
<evidence type="ECO:0000256" key="11">
    <source>
        <dbReference type="ARBA" id="ARBA00023211"/>
    </source>
</evidence>
<dbReference type="PROSITE" id="PS51749">
    <property type="entry name" value="HNH_CAS9"/>
    <property type="match status" value="1"/>
</dbReference>
<dbReference type="Pfam" id="PF16595">
    <property type="entry name" value="Cas9_PI"/>
    <property type="match status" value="1"/>
</dbReference>